<reference evidence="2" key="1">
    <citation type="submission" date="2016-11" db="EMBL/GenBank/DDBJ databases">
        <authorList>
            <person name="Varghese N."/>
            <person name="Submissions S."/>
        </authorList>
    </citation>
    <scope>NUCLEOTIDE SEQUENCE [LARGE SCALE GENOMIC DNA]</scope>
    <source>
        <strain evidence="2">DSM 24786</strain>
    </source>
</reference>
<dbReference type="CDD" id="cd24013">
    <property type="entry name" value="ASKHA_ATPase_BT3980-like"/>
    <property type="match status" value="1"/>
</dbReference>
<dbReference type="OrthoDB" id="658622at2"/>
<dbReference type="Gene3D" id="3.30.420.260">
    <property type="match status" value="1"/>
</dbReference>
<name>A0A1K1LXU4_9FLAO</name>
<keyword evidence="2" id="KW-1185">Reference proteome</keyword>
<protein>
    <recommendedName>
        <fullName evidence="3">DUF3822 domain-containing protein</fullName>
    </recommendedName>
</protein>
<accession>A0A1K1LXU4</accession>
<dbReference type="RefSeq" id="WP_072301877.1">
    <property type="nucleotide sequence ID" value="NZ_CBDUMO010000069.1"/>
</dbReference>
<evidence type="ECO:0000313" key="2">
    <source>
        <dbReference type="Proteomes" id="UP000183257"/>
    </source>
</evidence>
<evidence type="ECO:0000313" key="1">
    <source>
        <dbReference type="EMBL" id="SFW15671.1"/>
    </source>
</evidence>
<dbReference type="EMBL" id="FPIY01000001">
    <property type="protein sequence ID" value="SFW15671.1"/>
    <property type="molecule type" value="Genomic_DNA"/>
</dbReference>
<gene>
    <name evidence="1" type="ORF">SAMN05660313_00180</name>
</gene>
<proteinExistence type="predicted"/>
<evidence type="ECO:0008006" key="3">
    <source>
        <dbReference type="Google" id="ProtNLM"/>
    </source>
</evidence>
<dbReference type="Gene3D" id="3.30.420.250">
    <property type="match status" value="1"/>
</dbReference>
<dbReference type="Proteomes" id="UP000183257">
    <property type="component" value="Unassembled WGS sequence"/>
</dbReference>
<sequence>MTEKKKNNTLDSTSNYKKLSIQISLNGLSFCVVDTLDNSIIVSDQKTFDEELNPIELEKELVTMFTEHKITEQEFSEVIGIHRNTLFCFVPKPLFIEDEAKNYLKYNTKVLATDLLAQDEITNYDIINVYVPLVNINNYIYDLFGEFTYKHSSSILITSLLNANTNNDITCYIYASEKQMDITVLDKKKLLLFNSFEYTTTEDFLYYLLFTCEQLKLNNETLLLRLFGEIEEDSDIYKGSYKHFKNVSIYAPDSSTFQLGDYTKKNIDLTILNAL</sequence>
<organism evidence="1 2">
    <name type="scientific">Cellulophaga fucicola</name>
    <dbReference type="NCBI Taxonomy" id="76595"/>
    <lineage>
        <taxon>Bacteria</taxon>
        <taxon>Pseudomonadati</taxon>
        <taxon>Bacteroidota</taxon>
        <taxon>Flavobacteriia</taxon>
        <taxon>Flavobacteriales</taxon>
        <taxon>Flavobacteriaceae</taxon>
        <taxon>Cellulophaga</taxon>
    </lineage>
</organism>
<dbReference type="AlphaFoldDB" id="A0A1K1LXU4"/>
<dbReference type="STRING" id="76595.SAMN05660313_00180"/>
<dbReference type="Pfam" id="PF12864">
    <property type="entry name" value="DUF3822"/>
    <property type="match status" value="1"/>
</dbReference>
<dbReference type="InterPro" id="IPR024213">
    <property type="entry name" value="DUF3822"/>
</dbReference>